<dbReference type="AlphaFoldDB" id="A0A0B0EFH7"/>
<evidence type="ECO:0000313" key="1">
    <source>
        <dbReference type="EMBL" id="KHE90831.1"/>
    </source>
</evidence>
<accession>A0A0B0EFH7</accession>
<evidence type="ECO:0000313" key="2">
    <source>
        <dbReference type="Proteomes" id="UP000030652"/>
    </source>
</evidence>
<dbReference type="EMBL" id="JRYO01000234">
    <property type="protein sequence ID" value="KHE90831.1"/>
    <property type="molecule type" value="Genomic_DNA"/>
</dbReference>
<protein>
    <submittedName>
        <fullName evidence="1">Uncharacterized protein</fullName>
    </submittedName>
</protein>
<comment type="caution">
    <text evidence="1">The sequence shown here is derived from an EMBL/GenBank/DDBJ whole genome shotgun (WGS) entry which is preliminary data.</text>
</comment>
<reference evidence="1 2" key="1">
    <citation type="submission" date="2014-10" db="EMBL/GenBank/DDBJ databases">
        <title>Draft genome of anammox bacterium scalindua brodae, obtained using differential coverage binning of sequence data from two enrichment reactors.</title>
        <authorList>
            <person name="Speth D.R."/>
            <person name="Russ L."/>
            <person name="Kartal B."/>
            <person name="Op den Camp H.J."/>
            <person name="Dutilh B.E."/>
            <person name="Jetten M.S."/>
        </authorList>
    </citation>
    <scope>NUCLEOTIDE SEQUENCE [LARGE SCALE GENOMIC DNA]</scope>
    <source>
        <strain evidence="1">RU1</strain>
    </source>
</reference>
<sequence length="62" mass="7248">MRNKGILFEEREYYDAAIVITHSLTNKTYLLNNQSVLTVIKTVPYNEDRKNTGFFLYPSGLF</sequence>
<proteinExistence type="predicted"/>
<organism evidence="1 2">
    <name type="scientific">Candidatus Scalindua brodae</name>
    <dbReference type="NCBI Taxonomy" id="237368"/>
    <lineage>
        <taxon>Bacteria</taxon>
        <taxon>Pseudomonadati</taxon>
        <taxon>Planctomycetota</taxon>
        <taxon>Candidatus Brocadiia</taxon>
        <taxon>Candidatus Brocadiales</taxon>
        <taxon>Candidatus Scalinduaceae</taxon>
        <taxon>Candidatus Scalindua</taxon>
    </lineage>
</organism>
<name>A0A0B0EFH7_9BACT</name>
<dbReference type="Proteomes" id="UP000030652">
    <property type="component" value="Unassembled WGS sequence"/>
</dbReference>
<gene>
    <name evidence="1" type="ORF">SCABRO_03429</name>
</gene>